<keyword evidence="2" id="KW-1185">Reference proteome</keyword>
<accession>A0ABR2PZ39</accession>
<evidence type="ECO:0000313" key="1">
    <source>
        <dbReference type="EMBL" id="KAK8993544.1"/>
    </source>
</evidence>
<dbReference type="Proteomes" id="UP001396334">
    <property type="component" value="Unassembled WGS sequence"/>
</dbReference>
<reference evidence="1 2" key="1">
    <citation type="journal article" date="2024" name="G3 (Bethesda)">
        <title>Genome assembly of Hibiscus sabdariffa L. provides insights into metabolisms of medicinal natural products.</title>
        <authorList>
            <person name="Kim T."/>
        </authorList>
    </citation>
    <scope>NUCLEOTIDE SEQUENCE [LARGE SCALE GENOMIC DNA]</scope>
    <source>
        <strain evidence="1">TK-2024</strain>
        <tissue evidence="1">Old leaves</tissue>
    </source>
</reference>
<organism evidence="1 2">
    <name type="scientific">Hibiscus sabdariffa</name>
    <name type="common">roselle</name>
    <dbReference type="NCBI Taxonomy" id="183260"/>
    <lineage>
        <taxon>Eukaryota</taxon>
        <taxon>Viridiplantae</taxon>
        <taxon>Streptophyta</taxon>
        <taxon>Embryophyta</taxon>
        <taxon>Tracheophyta</taxon>
        <taxon>Spermatophyta</taxon>
        <taxon>Magnoliopsida</taxon>
        <taxon>eudicotyledons</taxon>
        <taxon>Gunneridae</taxon>
        <taxon>Pentapetalae</taxon>
        <taxon>rosids</taxon>
        <taxon>malvids</taxon>
        <taxon>Malvales</taxon>
        <taxon>Malvaceae</taxon>
        <taxon>Malvoideae</taxon>
        <taxon>Hibiscus</taxon>
    </lineage>
</organism>
<gene>
    <name evidence="1" type="ORF">V6N11_033639</name>
</gene>
<dbReference type="EMBL" id="JBBPBN010000049">
    <property type="protein sequence ID" value="KAK8993544.1"/>
    <property type="molecule type" value="Genomic_DNA"/>
</dbReference>
<proteinExistence type="predicted"/>
<comment type="caution">
    <text evidence="1">The sequence shown here is derived from an EMBL/GenBank/DDBJ whole genome shotgun (WGS) entry which is preliminary data.</text>
</comment>
<sequence>MGDDFPSMEHFIPTFTSDKRFGQQYLVGDGDYYPLLPLLIVSFFDDAVLGKSHAFALSREEFKAVGAVIEACSILHNESMGDRLVVQDQS</sequence>
<evidence type="ECO:0000313" key="2">
    <source>
        <dbReference type="Proteomes" id="UP001396334"/>
    </source>
</evidence>
<protein>
    <submittedName>
        <fullName evidence="1">Uncharacterized protein</fullName>
    </submittedName>
</protein>
<name>A0ABR2PZ39_9ROSI</name>